<gene>
    <name evidence="2" type="ordered locus">Amet_0244</name>
</gene>
<accession>A6TJV9</accession>
<dbReference type="AlphaFoldDB" id="A6TJV9"/>
<evidence type="ECO:0000313" key="2">
    <source>
        <dbReference type="EMBL" id="ABR46477.1"/>
    </source>
</evidence>
<organism evidence="2 3">
    <name type="scientific">Alkaliphilus metalliredigens (strain QYMF)</name>
    <dbReference type="NCBI Taxonomy" id="293826"/>
    <lineage>
        <taxon>Bacteria</taxon>
        <taxon>Bacillati</taxon>
        <taxon>Bacillota</taxon>
        <taxon>Clostridia</taxon>
        <taxon>Peptostreptococcales</taxon>
        <taxon>Natronincolaceae</taxon>
        <taxon>Alkaliphilus</taxon>
    </lineage>
</organism>
<feature type="domain" description="Serine/threonine specific protein phosphatases" evidence="1">
    <location>
        <begin position="48"/>
        <end position="53"/>
    </location>
</feature>
<dbReference type="SUPFAM" id="SSF56300">
    <property type="entry name" value="Metallo-dependent phosphatases"/>
    <property type="match status" value="1"/>
</dbReference>
<dbReference type="eggNOG" id="COG1408">
    <property type="taxonomic scope" value="Bacteria"/>
</dbReference>
<dbReference type="KEGG" id="amt:Amet_0244"/>
<dbReference type="InterPro" id="IPR006186">
    <property type="entry name" value="Ser/Thr-sp_prot-phosphatase"/>
</dbReference>
<dbReference type="EMBL" id="CP000724">
    <property type="protein sequence ID" value="ABR46477.1"/>
    <property type="molecule type" value="Genomic_DNA"/>
</dbReference>
<evidence type="ECO:0000259" key="1">
    <source>
        <dbReference type="PROSITE" id="PS00125"/>
    </source>
</evidence>
<dbReference type="Gene3D" id="3.60.21.10">
    <property type="match status" value="1"/>
</dbReference>
<sequence>MPDTNLSKTTKDDLMIVLGDAGVNYYENERDALLKEDLEVWPITFFFVRGNHERDPANISTYVEQPFNEGKVLIEPDYPSLLFAKDGAV</sequence>
<dbReference type="CDD" id="cd00838">
    <property type="entry name" value="MPP_superfamily"/>
    <property type="match status" value="1"/>
</dbReference>
<dbReference type="PROSITE" id="PS00125">
    <property type="entry name" value="SER_THR_PHOSPHATASE"/>
    <property type="match status" value="1"/>
</dbReference>
<dbReference type="STRING" id="293826.Amet_0244"/>
<name>A6TJV9_ALKMQ</name>
<dbReference type="GO" id="GO:0016787">
    <property type="term" value="F:hydrolase activity"/>
    <property type="evidence" value="ECO:0007669"/>
    <property type="project" value="InterPro"/>
</dbReference>
<proteinExistence type="predicted"/>
<dbReference type="HOGENOM" id="CLU_2448120_0_0_9"/>
<reference evidence="3" key="1">
    <citation type="journal article" date="2016" name="Genome Announc.">
        <title>Complete genome sequence of Alkaliphilus metalliredigens strain QYMF, an alkaliphilic and metal-reducing bacterium isolated from borax-contaminated leachate ponds.</title>
        <authorList>
            <person name="Hwang C."/>
            <person name="Copeland A."/>
            <person name="Lucas S."/>
            <person name="Lapidus A."/>
            <person name="Barry K."/>
            <person name="Detter J.C."/>
            <person name="Glavina Del Rio T."/>
            <person name="Hammon N."/>
            <person name="Israni S."/>
            <person name="Dalin E."/>
            <person name="Tice H."/>
            <person name="Pitluck S."/>
            <person name="Chertkov O."/>
            <person name="Brettin T."/>
            <person name="Bruce D."/>
            <person name="Han C."/>
            <person name="Schmutz J."/>
            <person name="Larimer F."/>
            <person name="Land M.L."/>
            <person name="Hauser L."/>
            <person name="Kyrpides N."/>
            <person name="Mikhailova N."/>
            <person name="Ye Q."/>
            <person name="Zhou J."/>
            <person name="Richardson P."/>
            <person name="Fields M.W."/>
        </authorList>
    </citation>
    <scope>NUCLEOTIDE SEQUENCE [LARGE SCALE GENOMIC DNA]</scope>
    <source>
        <strain evidence="3">QYMF</strain>
    </source>
</reference>
<keyword evidence="3" id="KW-1185">Reference proteome</keyword>
<evidence type="ECO:0000313" key="3">
    <source>
        <dbReference type="Proteomes" id="UP000001572"/>
    </source>
</evidence>
<protein>
    <recommendedName>
        <fullName evidence="1">Serine/threonine specific protein phosphatases domain-containing protein</fullName>
    </recommendedName>
</protein>
<dbReference type="InterPro" id="IPR029052">
    <property type="entry name" value="Metallo-depent_PP-like"/>
</dbReference>
<dbReference type="Proteomes" id="UP000001572">
    <property type="component" value="Chromosome"/>
</dbReference>